<dbReference type="EMBL" id="BARJ01000002">
    <property type="protein sequence ID" value="GEM15951.1"/>
    <property type="molecule type" value="Genomic_DNA"/>
</dbReference>
<dbReference type="InterPro" id="IPR051906">
    <property type="entry name" value="TolC-like"/>
</dbReference>
<keyword evidence="5" id="KW-0812">Transmembrane</keyword>
<dbReference type="GO" id="GO:1990281">
    <property type="term" value="C:efflux pump complex"/>
    <property type="evidence" value="ECO:0007669"/>
    <property type="project" value="TreeGrafter"/>
</dbReference>
<organism evidence="9 10">
    <name type="scientific">Gluconobacter oxydans NBRC 3293</name>
    <dbReference type="NCBI Taxonomy" id="1315969"/>
    <lineage>
        <taxon>Bacteria</taxon>
        <taxon>Pseudomonadati</taxon>
        <taxon>Pseudomonadota</taxon>
        <taxon>Alphaproteobacteria</taxon>
        <taxon>Acetobacterales</taxon>
        <taxon>Acetobacteraceae</taxon>
        <taxon>Gluconobacter</taxon>
    </lineage>
</organism>
<evidence type="ECO:0000256" key="2">
    <source>
        <dbReference type="ARBA" id="ARBA00007613"/>
    </source>
</evidence>
<evidence type="ECO:0000256" key="4">
    <source>
        <dbReference type="ARBA" id="ARBA00022452"/>
    </source>
</evidence>
<keyword evidence="8" id="KW-0175">Coiled coil</keyword>
<sequence length="456" mass="48767">MPCAGTAAKVAFPFVDRTGGAGDDTDMAFHSLFVTRRTGVSRGWLTGVALMVACIVGAGQGRAQGGLVAPLSIHDAIAAAWKADPVRAELEVNQDSADARAKAAQSWFAGGPTLTGDYYDDRISGSNHGYITWQGGVSVPLWLPGQGTATENVAKAEAKTATVRLDVERMSIAVRVVDATGAAIMAMRRQTAALATVAALRRIEADVQRAGHVGEIAVSDQQAVEAQLAQARSEADMAAEEIETTASQLRTLTGLPGVPDITQADEHWLALTRANDARWVEDVDPRVRATHQAVIAAQNQMKLARKSFMPNPEIGVDAIDQGQYDSPWDTQVGVNLRVPLPSAVTNTPQESAARDRMAAATRQEVEARRAVRNEMAQVRAHLVAATGSLSNSRVEASSMLRRADGMERSWRVGETPLIEALRARMDAYRALLDLNRAEIAWHAAIIRMGIATGTIP</sequence>
<keyword evidence="4" id="KW-1134">Transmembrane beta strand</keyword>
<accession>A0A829WSW7</accession>
<protein>
    <submittedName>
        <fullName evidence="9">Cobalt/zinc/cadmium resistance heavy metal efflux pump protein CzcC</fullName>
    </submittedName>
</protein>
<evidence type="ECO:0000313" key="9">
    <source>
        <dbReference type="EMBL" id="GEM15951.1"/>
    </source>
</evidence>
<feature type="coiled-coil region" evidence="8">
    <location>
        <begin position="221"/>
        <end position="248"/>
    </location>
</feature>
<gene>
    <name evidence="9" type="ORF">NBRC3293_0448</name>
</gene>
<dbReference type="SUPFAM" id="SSF56954">
    <property type="entry name" value="Outer membrane efflux proteins (OEP)"/>
    <property type="match status" value="1"/>
</dbReference>
<dbReference type="AlphaFoldDB" id="A0A829WSW7"/>
<dbReference type="Proteomes" id="UP000484858">
    <property type="component" value="Unassembled WGS sequence"/>
</dbReference>
<evidence type="ECO:0000256" key="3">
    <source>
        <dbReference type="ARBA" id="ARBA00022448"/>
    </source>
</evidence>
<comment type="subcellular location">
    <subcellularLocation>
        <location evidence="1">Cell outer membrane</location>
    </subcellularLocation>
</comment>
<evidence type="ECO:0000256" key="6">
    <source>
        <dbReference type="ARBA" id="ARBA00023136"/>
    </source>
</evidence>
<dbReference type="InterPro" id="IPR003423">
    <property type="entry name" value="OMP_efflux"/>
</dbReference>
<dbReference type="GO" id="GO:0015562">
    <property type="term" value="F:efflux transmembrane transporter activity"/>
    <property type="evidence" value="ECO:0007669"/>
    <property type="project" value="InterPro"/>
</dbReference>
<comment type="similarity">
    <text evidence="2">Belongs to the outer membrane factor (OMF) (TC 1.B.17) family.</text>
</comment>
<dbReference type="Gene3D" id="1.20.1600.10">
    <property type="entry name" value="Outer membrane efflux proteins (OEP)"/>
    <property type="match status" value="1"/>
</dbReference>
<dbReference type="PANTHER" id="PTHR30026:SF20">
    <property type="entry name" value="OUTER MEMBRANE PROTEIN TOLC"/>
    <property type="match status" value="1"/>
</dbReference>
<name>A0A829WSW7_GLUOY</name>
<dbReference type="PANTHER" id="PTHR30026">
    <property type="entry name" value="OUTER MEMBRANE PROTEIN TOLC"/>
    <property type="match status" value="1"/>
</dbReference>
<proteinExistence type="inferred from homology"/>
<evidence type="ECO:0000256" key="7">
    <source>
        <dbReference type="ARBA" id="ARBA00023237"/>
    </source>
</evidence>
<reference evidence="9 10" key="1">
    <citation type="submission" date="2013-04" db="EMBL/GenBank/DDBJ databases">
        <title>Gluconobacter oxydans NBRC 3293 whole genome sequence.</title>
        <authorList>
            <person name="Matsutani M."/>
            <person name="Yakushi T."/>
            <person name="Matsushita K."/>
        </authorList>
    </citation>
    <scope>NUCLEOTIDE SEQUENCE [LARGE SCALE GENOMIC DNA]</scope>
    <source>
        <strain evidence="9 10">NBRC 3293</strain>
    </source>
</reference>
<keyword evidence="7" id="KW-0998">Cell outer membrane</keyword>
<dbReference type="Pfam" id="PF02321">
    <property type="entry name" value="OEP"/>
    <property type="match status" value="1"/>
</dbReference>
<keyword evidence="6" id="KW-0472">Membrane</keyword>
<dbReference type="GO" id="GO:0015288">
    <property type="term" value="F:porin activity"/>
    <property type="evidence" value="ECO:0007669"/>
    <property type="project" value="TreeGrafter"/>
</dbReference>
<comment type="caution">
    <text evidence="9">The sequence shown here is derived from an EMBL/GenBank/DDBJ whole genome shotgun (WGS) entry which is preliminary data.</text>
</comment>
<keyword evidence="3" id="KW-0813">Transport</keyword>
<evidence type="ECO:0000256" key="8">
    <source>
        <dbReference type="SAM" id="Coils"/>
    </source>
</evidence>
<evidence type="ECO:0000313" key="10">
    <source>
        <dbReference type="Proteomes" id="UP000484858"/>
    </source>
</evidence>
<evidence type="ECO:0000256" key="5">
    <source>
        <dbReference type="ARBA" id="ARBA00022692"/>
    </source>
</evidence>
<dbReference type="GO" id="GO:0009279">
    <property type="term" value="C:cell outer membrane"/>
    <property type="evidence" value="ECO:0007669"/>
    <property type="project" value="UniProtKB-SubCell"/>
</dbReference>
<evidence type="ECO:0000256" key="1">
    <source>
        <dbReference type="ARBA" id="ARBA00004442"/>
    </source>
</evidence>